<dbReference type="InterPro" id="IPR008927">
    <property type="entry name" value="6-PGluconate_DH-like_C_sf"/>
</dbReference>
<dbReference type="GO" id="GO:0047004">
    <property type="term" value="F:UDP-N-acetylglucosamine 6-dehydrogenase activity"/>
    <property type="evidence" value="ECO:0007669"/>
    <property type="project" value="UniProtKB-EC"/>
</dbReference>
<dbReference type="Pfam" id="PF03721">
    <property type="entry name" value="UDPG_MGDP_dh_N"/>
    <property type="match status" value="1"/>
</dbReference>
<gene>
    <name evidence="5" type="ORF">PYK22_02610</name>
</gene>
<dbReference type="SMART" id="SM00984">
    <property type="entry name" value="UDPG_MGDP_dh_C"/>
    <property type="match status" value="1"/>
</dbReference>
<dbReference type="InterPro" id="IPR028359">
    <property type="entry name" value="UDP_ManNAc/GlcNAc_DH"/>
</dbReference>
<keyword evidence="2" id="KW-0520">NAD</keyword>
<dbReference type="PIRSF" id="PIRSF500136">
    <property type="entry name" value="UDP_ManNAc_DH"/>
    <property type="match status" value="1"/>
</dbReference>
<dbReference type="InterPro" id="IPR036291">
    <property type="entry name" value="NAD(P)-bd_dom_sf"/>
</dbReference>
<evidence type="ECO:0000313" key="6">
    <source>
        <dbReference type="Proteomes" id="UP000031518"/>
    </source>
</evidence>
<dbReference type="Gene3D" id="3.40.50.720">
    <property type="entry name" value="NAD(P)-binding Rossmann-like Domain"/>
    <property type="match status" value="2"/>
</dbReference>
<dbReference type="SUPFAM" id="SSF52413">
    <property type="entry name" value="UDP-glucose/GDP-mannose dehydrogenase C-terminal domain"/>
    <property type="match status" value="1"/>
</dbReference>
<dbReference type="GO" id="GO:0051287">
    <property type="term" value="F:NAD binding"/>
    <property type="evidence" value="ECO:0007669"/>
    <property type="project" value="InterPro"/>
</dbReference>
<dbReference type="Pfam" id="PF03720">
    <property type="entry name" value="UDPG_MGDP_dh_C"/>
    <property type="match status" value="1"/>
</dbReference>
<dbReference type="SUPFAM" id="SSF51735">
    <property type="entry name" value="NAD(P)-binding Rossmann-fold domains"/>
    <property type="match status" value="1"/>
</dbReference>
<comment type="similarity">
    <text evidence="3">Belongs to the UDP-glucose/GDP-mannose dehydrogenase family.</text>
</comment>
<dbReference type="STRING" id="454194.PYK22_02610"/>
<dbReference type="InterPro" id="IPR017476">
    <property type="entry name" value="UDP-Glc/GDP-Man"/>
</dbReference>
<reference evidence="5 6" key="2">
    <citation type="submission" date="2015-01" db="EMBL/GenBank/DDBJ databases">
        <title>Complete genome sequence of Pyrinomonas methylaliphatogenes type strain K22T.</title>
        <authorList>
            <person name="Lee K.C.Y."/>
            <person name="Power J.F."/>
            <person name="Dunfield P.F."/>
            <person name="Morgan X.C."/>
            <person name="Huttenhower C."/>
            <person name="Stott M.B."/>
        </authorList>
    </citation>
    <scope>NUCLEOTIDE SEQUENCE [LARGE SCALE GENOMIC DNA]</scope>
    <source>
        <strain evidence="5 6">K22</strain>
    </source>
</reference>
<dbReference type="InterPro" id="IPR036220">
    <property type="entry name" value="UDP-Glc/GDP-Man_DH_C_sf"/>
</dbReference>
<dbReference type="GO" id="GO:0000271">
    <property type="term" value="P:polysaccharide biosynthetic process"/>
    <property type="evidence" value="ECO:0007669"/>
    <property type="project" value="InterPro"/>
</dbReference>
<evidence type="ECO:0000313" key="5">
    <source>
        <dbReference type="EMBL" id="CDM66578.1"/>
    </source>
</evidence>
<keyword evidence="6" id="KW-1185">Reference proteome</keyword>
<name>A0A0B6WZA8_9BACT</name>
<accession>A0A0B6WZA8</accession>
<reference evidence="5 6" key="1">
    <citation type="submission" date="2013-12" db="EMBL/GenBank/DDBJ databases">
        <authorList>
            <person name="Stott M."/>
        </authorList>
    </citation>
    <scope>NUCLEOTIDE SEQUENCE [LARGE SCALE GENOMIC DNA]</scope>
    <source>
        <strain evidence="5 6">K22</strain>
    </source>
</reference>
<dbReference type="Proteomes" id="UP000031518">
    <property type="component" value="Unassembled WGS sequence"/>
</dbReference>
<dbReference type="AlphaFoldDB" id="A0A0B6WZA8"/>
<evidence type="ECO:0000256" key="2">
    <source>
        <dbReference type="ARBA" id="ARBA00023027"/>
    </source>
</evidence>
<dbReference type="EC" id="1.1.1.136" evidence="5"/>
<dbReference type="NCBIfam" id="TIGR03026">
    <property type="entry name" value="NDP-sugDHase"/>
    <property type="match status" value="1"/>
</dbReference>
<dbReference type="Pfam" id="PF00984">
    <property type="entry name" value="UDPG_MGDP_dh"/>
    <property type="match status" value="1"/>
</dbReference>
<dbReference type="GO" id="GO:0016628">
    <property type="term" value="F:oxidoreductase activity, acting on the CH-CH group of donors, NAD or NADP as acceptor"/>
    <property type="evidence" value="ECO:0007669"/>
    <property type="project" value="InterPro"/>
</dbReference>
<proteinExistence type="inferred from homology"/>
<dbReference type="InterPro" id="IPR001732">
    <property type="entry name" value="UDP-Glc/GDP-Man_DH_N"/>
</dbReference>
<evidence type="ECO:0000256" key="1">
    <source>
        <dbReference type="ARBA" id="ARBA00023002"/>
    </source>
</evidence>
<dbReference type="PIRSF" id="PIRSF000124">
    <property type="entry name" value="UDPglc_GDPman_dh"/>
    <property type="match status" value="1"/>
</dbReference>
<dbReference type="OrthoDB" id="9803238at2"/>
<dbReference type="PANTHER" id="PTHR43491:SF1">
    <property type="entry name" value="UDP-N-ACETYL-D-MANNOSAMINE DEHYDROGENASE"/>
    <property type="match status" value="1"/>
</dbReference>
<dbReference type="SUPFAM" id="SSF48179">
    <property type="entry name" value="6-phosphogluconate dehydrogenase C-terminal domain-like"/>
    <property type="match status" value="1"/>
</dbReference>
<protein>
    <submittedName>
        <fullName evidence="5">Nucleotide sugar dehydrogenase</fullName>
        <ecNumber evidence="5">1.1.1.136</ecNumber>
    </submittedName>
</protein>
<dbReference type="RefSeq" id="WP_041977933.1">
    <property type="nucleotide sequence ID" value="NZ_CBXV010000008.1"/>
</dbReference>
<organism evidence="5 6">
    <name type="scientific">Pyrinomonas methylaliphatogenes</name>
    <dbReference type="NCBI Taxonomy" id="454194"/>
    <lineage>
        <taxon>Bacteria</taxon>
        <taxon>Pseudomonadati</taxon>
        <taxon>Acidobacteriota</taxon>
        <taxon>Blastocatellia</taxon>
        <taxon>Blastocatellales</taxon>
        <taxon>Pyrinomonadaceae</taxon>
        <taxon>Pyrinomonas</taxon>
    </lineage>
</organism>
<feature type="domain" description="UDP-glucose/GDP-mannose dehydrogenase C-terminal" evidence="4">
    <location>
        <begin position="330"/>
        <end position="432"/>
    </location>
</feature>
<evidence type="ECO:0000259" key="4">
    <source>
        <dbReference type="SMART" id="SM00984"/>
    </source>
</evidence>
<dbReference type="PANTHER" id="PTHR43491">
    <property type="entry name" value="UDP-N-ACETYL-D-MANNOSAMINE DEHYDROGENASE"/>
    <property type="match status" value="1"/>
</dbReference>
<dbReference type="InterPro" id="IPR014026">
    <property type="entry name" value="UDP-Glc/GDP-Man_DH_dimer"/>
</dbReference>
<keyword evidence="1 5" id="KW-0560">Oxidoreductase</keyword>
<sequence>MIKESLIDLIEKKRAHIGVIGLGYVGLPLAVEFARKGFRATGFEVDGRKVERIKSGDSYIGDVPSSALKEAVTAQRLDATTDFKLLRDCDCIIICVPTPLRKTKEPDISYILAATEEIKKSLRRGQLIVLESTTYPGTTDEVLLPAFEETGLKLDQDFLLAFSPERVDPGNPKYQTHNIPKVVGGVSPASTEAAAALYGQIVNEVHPVSSARVAEAAKLLENTFRAVNIGMANEMARLCYALGIDTWEVIRAAATKPFGFMPFYPGPGIGGHCIPLDPHYLSWKARQHGFESRFISLAEEVNSRMPEHVVQLVIDGLNDDRKALKGARILLLGVAYKKDVDDVRESPALSIIDRLRAKGADVRYHDPHVEEVRFDDAHTQAGGDPLRSVALTPEELAAADCVVIVTDHSKVDYEMVVEHARLIVDTRNALNGDLRQTAKARIIRL</sequence>
<dbReference type="InterPro" id="IPR014027">
    <property type="entry name" value="UDP-Glc/GDP-Man_DH_C"/>
</dbReference>
<evidence type="ECO:0000256" key="3">
    <source>
        <dbReference type="PIRNR" id="PIRNR000124"/>
    </source>
</evidence>
<dbReference type="EMBL" id="CBXV010000008">
    <property type="protein sequence ID" value="CDM66578.1"/>
    <property type="molecule type" value="Genomic_DNA"/>
</dbReference>